<evidence type="ECO:0000256" key="2">
    <source>
        <dbReference type="ARBA" id="ARBA00022679"/>
    </source>
</evidence>
<dbReference type="GO" id="GO:0005524">
    <property type="term" value="F:ATP binding"/>
    <property type="evidence" value="ECO:0007669"/>
    <property type="project" value="UniProtKB-KW"/>
</dbReference>
<dbReference type="PROSITE" id="PS00583">
    <property type="entry name" value="PFKB_KINASES_1"/>
    <property type="match status" value="1"/>
</dbReference>
<evidence type="ECO:0000313" key="9">
    <source>
        <dbReference type="Proteomes" id="UP000238288"/>
    </source>
</evidence>
<dbReference type="Proteomes" id="UP000615003">
    <property type="component" value="Unassembled WGS sequence"/>
</dbReference>
<dbReference type="EMBL" id="LT965928">
    <property type="protein sequence ID" value="SOU40227.1"/>
    <property type="molecule type" value="Genomic_DNA"/>
</dbReference>
<evidence type="ECO:0000313" key="10">
    <source>
        <dbReference type="Proteomes" id="UP000615003"/>
    </source>
</evidence>
<name>A0A2K4X7D4_PSEVC</name>
<dbReference type="GO" id="GO:0008865">
    <property type="term" value="F:fructokinase activity"/>
    <property type="evidence" value="ECO:0007669"/>
    <property type="project" value="UniProtKB-EC"/>
</dbReference>
<dbReference type="PANTHER" id="PTHR43085">
    <property type="entry name" value="HEXOKINASE FAMILY MEMBER"/>
    <property type="match status" value="1"/>
</dbReference>
<dbReference type="PANTHER" id="PTHR43085:SF1">
    <property type="entry name" value="PSEUDOURIDINE KINASE-RELATED"/>
    <property type="match status" value="1"/>
</dbReference>
<reference evidence="8 9" key="2">
    <citation type="submission" date="2017-11" db="EMBL/GenBank/DDBJ databases">
        <authorList>
            <person name="Han C.G."/>
        </authorList>
    </citation>
    <scope>NUCLEOTIDE SEQUENCE [LARGE SCALE GENOMIC DNA]</scope>
    <source>
        <strain evidence="9">ATCC 43555</strain>
        <strain evidence="8">ATCC43555</strain>
    </source>
</reference>
<dbReference type="PROSITE" id="PS00584">
    <property type="entry name" value="PFKB_KINASES_2"/>
    <property type="match status" value="1"/>
</dbReference>
<dbReference type="AlphaFoldDB" id="A0A2K4X7D4"/>
<dbReference type="GeneID" id="93662865"/>
<proteinExistence type="inferred from homology"/>
<keyword evidence="5" id="KW-0067">ATP-binding</keyword>
<evidence type="ECO:0000259" key="6">
    <source>
        <dbReference type="Pfam" id="PF00294"/>
    </source>
</evidence>
<dbReference type="InterPro" id="IPR002173">
    <property type="entry name" value="Carboh/pur_kinase_PfkB_CS"/>
</dbReference>
<dbReference type="CDD" id="cd01167">
    <property type="entry name" value="bac_FRK"/>
    <property type="match status" value="1"/>
</dbReference>
<dbReference type="Gene3D" id="3.40.1190.20">
    <property type="match status" value="1"/>
</dbReference>
<reference evidence="7 10" key="1">
    <citation type="submission" date="2015-06" db="EMBL/GenBank/DDBJ databases">
        <title>Genome sequence of Pseudoalteromonas carrageenovora.</title>
        <authorList>
            <person name="Xie B.-B."/>
            <person name="Rong J.-C."/>
            <person name="Qin Q.-L."/>
            <person name="Zhang Y.-Z."/>
        </authorList>
    </citation>
    <scope>NUCLEOTIDE SEQUENCE [LARGE SCALE GENOMIC DNA]</scope>
    <source>
        <strain evidence="7 10">IAM 12662</strain>
    </source>
</reference>
<dbReference type="EMBL" id="AQGW01000018">
    <property type="protein sequence ID" value="MBE0382440.1"/>
    <property type="molecule type" value="Genomic_DNA"/>
</dbReference>
<evidence type="ECO:0000313" key="7">
    <source>
        <dbReference type="EMBL" id="MBE0382440.1"/>
    </source>
</evidence>
<keyword evidence="3" id="KW-0547">Nucleotide-binding</keyword>
<comment type="similarity">
    <text evidence="1">Belongs to the carbohydrate kinase PfkB family.</text>
</comment>
<evidence type="ECO:0000256" key="5">
    <source>
        <dbReference type="ARBA" id="ARBA00022840"/>
    </source>
</evidence>
<dbReference type="RefSeq" id="WP_024598256.1">
    <property type="nucleotide sequence ID" value="NZ_AQGW01000018.1"/>
</dbReference>
<keyword evidence="2 8" id="KW-0808">Transferase</keyword>
<evidence type="ECO:0000313" key="8">
    <source>
        <dbReference type="EMBL" id="SOU40227.1"/>
    </source>
</evidence>
<dbReference type="SUPFAM" id="SSF53613">
    <property type="entry name" value="Ribokinase-like"/>
    <property type="match status" value="1"/>
</dbReference>
<organism evidence="8 9">
    <name type="scientific">Pseudoalteromonas carrageenovora IAM 12662</name>
    <dbReference type="NCBI Taxonomy" id="1314868"/>
    <lineage>
        <taxon>Bacteria</taxon>
        <taxon>Pseudomonadati</taxon>
        <taxon>Pseudomonadota</taxon>
        <taxon>Gammaproteobacteria</taxon>
        <taxon>Alteromonadales</taxon>
        <taxon>Pseudoalteromonadaceae</taxon>
        <taxon>Pseudoalteromonas</taxon>
    </lineage>
</organism>
<dbReference type="InterPro" id="IPR029056">
    <property type="entry name" value="Ribokinase-like"/>
</dbReference>
<evidence type="ECO:0000256" key="1">
    <source>
        <dbReference type="ARBA" id="ARBA00010688"/>
    </source>
</evidence>
<gene>
    <name evidence="7" type="primary">scrK</name>
    <name evidence="8" type="ORF">PCAR9_A20662</name>
    <name evidence="7" type="ORF">PCARR_a0767</name>
</gene>
<evidence type="ECO:0000256" key="4">
    <source>
        <dbReference type="ARBA" id="ARBA00022777"/>
    </source>
</evidence>
<dbReference type="EC" id="2.7.1.4" evidence="8"/>
<dbReference type="Pfam" id="PF00294">
    <property type="entry name" value="PfkB"/>
    <property type="match status" value="1"/>
</dbReference>
<accession>A0A2K4X7D4</accession>
<keyword evidence="10" id="KW-1185">Reference proteome</keyword>
<dbReference type="InterPro" id="IPR011611">
    <property type="entry name" value="PfkB_dom"/>
</dbReference>
<keyword evidence="4 8" id="KW-0418">Kinase</keyword>
<evidence type="ECO:0000256" key="3">
    <source>
        <dbReference type="ARBA" id="ARBA00022741"/>
    </source>
</evidence>
<protein>
    <submittedName>
        <fullName evidence="8">Fructokinase</fullName>
        <ecNumber evidence="8">2.7.1.4</ecNumber>
    </submittedName>
</protein>
<dbReference type="InterPro" id="IPR050306">
    <property type="entry name" value="PfkB_Carbo_kinase"/>
</dbReference>
<feature type="domain" description="Carbohydrate kinase PfkB" evidence="6">
    <location>
        <begin position="2"/>
        <end position="315"/>
    </location>
</feature>
<dbReference type="Proteomes" id="UP000238288">
    <property type="component" value="Chromosome PCAR9a"/>
</dbReference>
<sequence>MEVVAIGEALIDILSHDCMHNKASNSELDFTQFAGGAPANVAVAVAKLGGSSYLLGKVGNDKFGRFLINALKMYNVNTSYVGFSKKGKTALAFVSLDENGERTFEFYDKDAAHYDLQITDLEPSLFSTPKIVSFCSGSFAKPLVLNTTLHALKHFKESGSVTCFDINFRSAFWDEPLTAKSVIEDVAKTVDVIKASKDELISLYGIEHIDTTIRSWVDSGVALVLMTDGGEPITFSSSSFSGTYPCPKAYVVDTTAAGDAFVGGFLYQISSLVSNKTEFTDWANNFTNVSKAIDFATKCGAKTVATFGAFDALPTYHDISASTLKSSCRC</sequence>
<dbReference type="OrthoDB" id="9779730at2"/>